<accession>A0A1K1LS33</accession>
<keyword evidence="6" id="KW-1185">Reference proteome</keyword>
<dbReference type="EMBL" id="CP140154">
    <property type="protein sequence ID" value="WQG89392.1"/>
    <property type="molecule type" value="Genomic_DNA"/>
</dbReference>
<evidence type="ECO:0000313" key="5">
    <source>
        <dbReference type="Proteomes" id="UP000183788"/>
    </source>
</evidence>
<reference evidence="3 5" key="1">
    <citation type="submission" date="2016-11" db="EMBL/GenBank/DDBJ databases">
        <authorList>
            <person name="Jaros S."/>
            <person name="Januszkiewicz K."/>
            <person name="Wedrychowicz H."/>
        </authorList>
    </citation>
    <scope>NUCLEOTIDE SEQUENCE [LARGE SCALE GENOMIC DNA]</scope>
    <source>
        <strain evidence="3 5">DSM 784</strain>
    </source>
</reference>
<evidence type="ECO:0000313" key="6">
    <source>
        <dbReference type="Proteomes" id="UP001326715"/>
    </source>
</evidence>
<feature type="region of interest" description="Disordered" evidence="2">
    <location>
        <begin position="254"/>
        <end position="275"/>
    </location>
</feature>
<evidence type="ECO:0000256" key="2">
    <source>
        <dbReference type="SAM" id="MobiDB-lite"/>
    </source>
</evidence>
<reference evidence="4 6" key="2">
    <citation type="submission" date="2023-11" db="EMBL/GenBank/DDBJ databases">
        <title>MicrobeMod: A computational toolkit for identifying prokaryotic methylation and restriction-modification with nanopore sequencing.</title>
        <authorList>
            <person name="Crits-Christoph A."/>
            <person name="Kang S.C."/>
            <person name="Lee H."/>
            <person name="Ostrov N."/>
        </authorList>
    </citation>
    <scope>NUCLEOTIDE SEQUENCE [LARGE SCALE GENOMIC DNA]</scope>
    <source>
        <strain evidence="4 6">ATCC 23090</strain>
    </source>
</reference>
<dbReference type="Proteomes" id="UP001326715">
    <property type="component" value="Chromosome"/>
</dbReference>
<sequence length="350" mass="38689">MSTTYNYDALAAGWDAKIADCCNTNTTTDGGCTDCCYDTWQDQLKDVTQRAASVTEKTTQLQNKIVFITDRRSRYKAWLDELDKAETLARNICHQLEIIATQADKIWYNASKACKAIETLFCMIRDFYSQVDYIKKRYDDLQICIQKNDDPALEKGKGILKALDDYGTKLTAIIATRDALIAQAIDAVRLANLIIDAITSKDCTCDFKPCDSNYQPFKVPGEAKHYYGLKTIITTWYNVLGCASGCPGDGTNPSSSTTALVKKNNGPSTDEDCGTDNGNDTCELTPILSFPICADSYRTTVQALFEKDDKSLVTLSKKLKEANKDKEALDACKSSLTNAIAVVDPKSRCN</sequence>
<dbReference type="OrthoDB" id="639931at2"/>
<evidence type="ECO:0000256" key="1">
    <source>
        <dbReference type="SAM" id="Coils"/>
    </source>
</evidence>
<keyword evidence="1" id="KW-0175">Coiled coil</keyword>
<organism evidence="3 5">
    <name type="scientific">Chitinophaga sancti</name>
    <dbReference type="NCBI Taxonomy" id="1004"/>
    <lineage>
        <taxon>Bacteria</taxon>
        <taxon>Pseudomonadati</taxon>
        <taxon>Bacteroidota</taxon>
        <taxon>Chitinophagia</taxon>
        <taxon>Chitinophagales</taxon>
        <taxon>Chitinophagaceae</taxon>
        <taxon>Chitinophaga</taxon>
    </lineage>
</organism>
<dbReference type="AlphaFoldDB" id="A0A1K1LS33"/>
<dbReference type="EMBL" id="FPIZ01000001">
    <property type="protein sequence ID" value="SFW12454.1"/>
    <property type="molecule type" value="Genomic_DNA"/>
</dbReference>
<evidence type="ECO:0000313" key="4">
    <source>
        <dbReference type="EMBL" id="WQG89392.1"/>
    </source>
</evidence>
<name>A0A1K1LS33_9BACT</name>
<dbReference type="RefSeq" id="WP_072356565.1">
    <property type="nucleotide sequence ID" value="NZ_CBHWAX010000010.1"/>
</dbReference>
<proteinExistence type="predicted"/>
<protein>
    <submittedName>
        <fullName evidence="3">Uncharacterized protein</fullName>
    </submittedName>
</protein>
<dbReference type="STRING" id="1004.SAMN05661012_00077"/>
<dbReference type="Proteomes" id="UP000183788">
    <property type="component" value="Unassembled WGS sequence"/>
</dbReference>
<feature type="coiled-coil region" evidence="1">
    <location>
        <begin position="37"/>
        <end position="64"/>
    </location>
</feature>
<gene>
    <name evidence="3" type="ORF">SAMN05661012_00077</name>
    <name evidence="4" type="ORF">SR876_31155</name>
</gene>
<evidence type="ECO:0000313" key="3">
    <source>
        <dbReference type="EMBL" id="SFW12454.1"/>
    </source>
</evidence>